<feature type="signal peptide" evidence="2">
    <location>
        <begin position="1"/>
        <end position="17"/>
    </location>
</feature>
<evidence type="ECO:0000256" key="2">
    <source>
        <dbReference type="SAM" id="SignalP"/>
    </source>
</evidence>
<proteinExistence type="predicted"/>
<evidence type="ECO:0000313" key="4">
    <source>
        <dbReference type="Proteomes" id="UP000003964"/>
    </source>
</evidence>
<dbReference type="AlphaFoldDB" id="D6LGR0"/>
<sequence length="253" mass="29145">MKKIILLIILLVLPACSSLGLDDFKFNSADNISTTRIIEKYEKVKQIISVSDGKAYILTENYDFEFSGEQAKLLKEIVSINNIIGRHKTKSPQYVIDIDLNGIVNFGLSPVYDIEKKLDGEDKPSKEFLKNQEEKAMRFRNKLKENNMKFNFTENPKEYRFYIKESAKAKGKIVKLENRDEILAKNNLEDKDLKISLNIEKKLSQKEYEEKVKEAKYEDLKDKVKFALVSPFIVAAVVTIAPVLFIESLTADY</sequence>
<name>D6LGR0_9FUSO</name>
<accession>D6LGR0</accession>
<reference evidence="3 4" key="1">
    <citation type="submission" date="2010-03" db="EMBL/GenBank/DDBJ databases">
        <title>The Genome Sequence of Fusobacterium sp. 1_1_41FAA.</title>
        <authorList>
            <consortium name="The Broad Institute Genome Sequencing Platform"/>
            <person name="Ward D."/>
            <person name="Earl A."/>
            <person name="Feldgarden M."/>
            <person name="Gevers D."/>
            <person name="Young S.K."/>
            <person name="Zeng Q."/>
            <person name="Koehrsen M."/>
            <person name="Alvarado L."/>
            <person name="Berlin A."/>
            <person name="Borenstein D."/>
            <person name="Chapman S."/>
            <person name="Chen Z."/>
            <person name="Engels R."/>
            <person name="Freedman E."/>
            <person name="Gellesch M."/>
            <person name="Goldberg J."/>
            <person name="Griggs A."/>
            <person name="Gujja S."/>
            <person name="Heilman E."/>
            <person name="Heiman D."/>
            <person name="Hepburn T."/>
            <person name="Howarth C."/>
            <person name="Jen D."/>
            <person name="Larson L."/>
            <person name="Mehta T."/>
            <person name="Park D."/>
            <person name="Pearson M."/>
            <person name="Richards J."/>
            <person name="Roberts A."/>
            <person name="Saif S."/>
            <person name="Shea T."/>
            <person name="Shenoy N."/>
            <person name="Sisk P."/>
            <person name="Stolte C."/>
            <person name="Sykes S."/>
            <person name="Walk T."/>
            <person name="White J."/>
            <person name="Yandava C."/>
            <person name="Strauss J.C."/>
            <person name="Ambrose C.E."/>
            <person name="Allen-Vercoe E."/>
            <person name="Haas B."/>
            <person name="Henn M.R."/>
            <person name="Nusbaum C."/>
            <person name="Birren B."/>
        </authorList>
    </citation>
    <scope>NUCLEOTIDE SEQUENCE [LARGE SCALE GENOMIC DNA]</scope>
    <source>
        <strain evidence="3 4">1_1_41FAA</strain>
    </source>
</reference>
<keyword evidence="1" id="KW-0472">Membrane</keyword>
<feature type="transmembrane region" description="Helical" evidence="1">
    <location>
        <begin position="226"/>
        <end position="246"/>
    </location>
</feature>
<dbReference type="EMBL" id="GG770381">
    <property type="protein sequence ID" value="EFG29345.2"/>
    <property type="molecule type" value="Genomic_DNA"/>
</dbReference>
<evidence type="ECO:0000313" key="3">
    <source>
        <dbReference type="EMBL" id="EFG29345.2"/>
    </source>
</evidence>
<dbReference type="Proteomes" id="UP000003964">
    <property type="component" value="Unassembled WGS sequence"/>
</dbReference>
<protein>
    <recommendedName>
        <fullName evidence="5">Lipoprotein</fullName>
    </recommendedName>
</protein>
<dbReference type="RefSeq" id="WP_008820884.1">
    <property type="nucleotide sequence ID" value="NZ_GG770381.1"/>
</dbReference>
<keyword evidence="2" id="KW-0732">Signal</keyword>
<evidence type="ECO:0008006" key="5">
    <source>
        <dbReference type="Google" id="ProtNLM"/>
    </source>
</evidence>
<keyword evidence="1" id="KW-1133">Transmembrane helix</keyword>
<organism evidence="3 4">
    <name type="scientific">Fusobacterium periodonticum 1_1_41FAA</name>
    <dbReference type="NCBI Taxonomy" id="469621"/>
    <lineage>
        <taxon>Bacteria</taxon>
        <taxon>Fusobacteriati</taxon>
        <taxon>Fusobacteriota</taxon>
        <taxon>Fusobacteriia</taxon>
        <taxon>Fusobacteriales</taxon>
        <taxon>Fusobacteriaceae</taxon>
        <taxon>Fusobacterium</taxon>
    </lineage>
</organism>
<gene>
    <name evidence="3" type="ORF">HMPREF0400_00913</name>
</gene>
<evidence type="ECO:0000256" key="1">
    <source>
        <dbReference type="SAM" id="Phobius"/>
    </source>
</evidence>
<keyword evidence="1" id="KW-0812">Transmembrane</keyword>
<feature type="chain" id="PRO_5003086666" description="Lipoprotein" evidence="2">
    <location>
        <begin position="18"/>
        <end position="253"/>
    </location>
</feature>